<dbReference type="Proteomes" id="UP000070299">
    <property type="component" value="Unassembled WGS sequence"/>
</dbReference>
<dbReference type="Pfam" id="PF02738">
    <property type="entry name" value="MoCoBD_1"/>
    <property type="match status" value="1"/>
</dbReference>
<gene>
    <name evidence="2" type="ORF">AX660_03745</name>
</gene>
<dbReference type="SUPFAM" id="SSF56003">
    <property type="entry name" value="Molybdenum cofactor-binding domain"/>
    <property type="match status" value="2"/>
</dbReference>
<protein>
    <submittedName>
        <fullName evidence="2">Aldehyde dehydrogenase</fullName>
    </submittedName>
</protein>
<evidence type="ECO:0000259" key="1">
    <source>
        <dbReference type="SMART" id="SM01008"/>
    </source>
</evidence>
<dbReference type="InterPro" id="IPR037165">
    <property type="entry name" value="AldOxase/xan_DH_Mopterin-bd_sf"/>
</dbReference>
<dbReference type="PANTHER" id="PTHR47495:SF2">
    <property type="entry name" value="ALDEHYDE DEHYDROGENASE"/>
    <property type="match status" value="1"/>
</dbReference>
<dbReference type="InterPro" id="IPR006311">
    <property type="entry name" value="TAT_signal"/>
</dbReference>
<organism evidence="2 3">
    <name type="scientific">Paraglaciecola hydrolytica</name>
    <dbReference type="NCBI Taxonomy" id="1799789"/>
    <lineage>
        <taxon>Bacteria</taxon>
        <taxon>Pseudomonadati</taxon>
        <taxon>Pseudomonadota</taxon>
        <taxon>Gammaproteobacteria</taxon>
        <taxon>Alteromonadales</taxon>
        <taxon>Alteromonadaceae</taxon>
        <taxon>Paraglaciecola</taxon>
    </lineage>
</organism>
<reference evidence="3" key="1">
    <citation type="submission" date="2016-02" db="EMBL/GenBank/DDBJ databases">
        <authorList>
            <person name="Schultz-Johansen M."/>
            <person name="Glaring M.A."/>
            <person name="Bech P.K."/>
            <person name="Stougaard P."/>
        </authorList>
    </citation>
    <scope>NUCLEOTIDE SEQUENCE [LARGE SCALE GENOMIC DNA]</scope>
    <source>
        <strain evidence="3">S66</strain>
    </source>
</reference>
<proteinExistence type="predicted"/>
<dbReference type="PIRSF" id="PIRSF036389">
    <property type="entry name" value="IOR_B"/>
    <property type="match status" value="1"/>
</dbReference>
<dbReference type="Pfam" id="PF20256">
    <property type="entry name" value="MoCoBD_2"/>
    <property type="match status" value="2"/>
</dbReference>
<dbReference type="Gene3D" id="3.90.1170.50">
    <property type="entry name" value="Aldehyde oxidase/xanthine dehydrogenase, a/b hammerhead"/>
    <property type="match status" value="1"/>
</dbReference>
<dbReference type="InterPro" id="IPR012368">
    <property type="entry name" value="OxRdtase_Mopterin-bd_su_IorB"/>
</dbReference>
<dbReference type="InterPro" id="IPR000674">
    <property type="entry name" value="Ald_Oxase/Xan_DH_a/b"/>
</dbReference>
<dbReference type="SUPFAM" id="SSF54665">
    <property type="entry name" value="CO dehydrogenase molybdoprotein N-domain-like"/>
    <property type="match status" value="1"/>
</dbReference>
<evidence type="ECO:0000313" key="2">
    <source>
        <dbReference type="EMBL" id="KXI26887.1"/>
    </source>
</evidence>
<dbReference type="PANTHER" id="PTHR47495">
    <property type="entry name" value="ALDEHYDE DEHYDROGENASE"/>
    <property type="match status" value="1"/>
</dbReference>
<dbReference type="InterPro" id="IPR008274">
    <property type="entry name" value="AldOxase/xan_DH_MoCoBD1"/>
</dbReference>
<accession>A0A148KKR9</accession>
<dbReference type="SMART" id="SM01008">
    <property type="entry name" value="Ald_Xan_dh_C"/>
    <property type="match status" value="1"/>
</dbReference>
<comment type="caution">
    <text evidence="2">The sequence shown here is derived from an EMBL/GenBank/DDBJ whole genome shotgun (WGS) entry which is preliminary data.</text>
</comment>
<evidence type="ECO:0000313" key="3">
    <source>
        <dbReference type="Proteomes" id="UP000070299"/>
    </source>
</evidence>
<dbReference type="STRING" id="1799789.AX660_03745"/>
<sequence>MDTFDKNSLGPSRRQFLIGSVGTGLLMAFSPYLNAEIMTGAASQQLSDKLFSPTVWFEIDTNGLVIVNIAKAEMGQHVGTALARIVADELGANWQKVELRHVDTDPKWGYMVTGGSWSVFQSYTPLSQAGAAGRSVLIEAGAKLLGLEPAQCQVENSQVLGNGKSISFGEIVKNGKVDRVFSADELAKFTPKDPANRKLIAKPTKALDIPAKTNGTAQYGIDVELANMVYARPIVPPTRYGCKVKSVDDSAALKIKGYQGYQILTDKSDTLQGWITVVADSYYAAVKATNVIKVDYQIGETSNVSELDILTQGEELTNDPVNGALVVDEGNIEQAAKQAKKSLELSYRTSSVLHFTMEPVNAAVEFKDGICHVHTGNQWQSLFLPVVAKALGLSDDKVLIHQYYLGGGFGRRLAGDYMLPAALTAQAIGKPVKLVFTREDDARFDCVRSPSVQRMLAYWDAGNKLLGIEHRAAAGWPTLAMAPGFMPESLDKKGKYDPFSISGAEHWYTLKNHRIKALNIPLAQKTFLPGWLRAVGPGWTGWAVESFMDEVAHAQKVDPIALRLSLLDGEGKNAGKAPESVGGAKRLAKVLGLIKTKVKWGRNLPKNQGMGIAVSSGQERNMPTWGACVAHVKVDPATGKVTVLKLTGLMDCGTVVHPDGALAQTEGSMLWGLSLALHEGTAFEKGQVKDTNLNTYTPLRMQDVPELDISFVESSEMPTGLGEPGLIAVAPAIANAIFNAVGARVRDLPIRPEAVLAALKQRS</sequence>
<dbReference type="GO" id="GO:0016491">
    <property type="term" value="F:oxidoreductase activity"/>
    <property type="evidence" value="ECO:0007669"/>
    <property type="project" value="InterPro"/>
</dbReference>
<dbReference type="EMBL" id="LSNE01000020">
    <property type="protein sequence ID" value="KXI26887.1"/>
    <property type="molecule type" value="Genomic_DNA"/>
</dbReference>
<dbReference type="InterPro" id="IPR036856">
    <property type="entry name" value="Ald_Oxase/Xan_DH_a/b_sf"/>
</dbReference>
<dbReference type="InterPro" id="IPR046867">
    <property type="entry name" value="AldOxase/xan_DH_MoCoBD2"/>
</dbReference>
<feature type="domain" description="Aldehyde oxidase/xanthine dehydrogenase a/b hammerhead" evidence="1">
    <location>
        <begin position="214"/>
        <end position="300"/>
    </location>
</feature>
<keyword evidence="3" id="KW-1185">Reference proteome</keyword>
<name>A0A148KKR9_9ALTE</name>
<dbReference type="PROSITE" id="PS51318">
    <property type="entry name" value="TAT"/>
    <property type="match status" value="1"/>
</dbReference>
<dbReference type="AlphaFoldDB" id="A0A148KKR9"/>
<dbReference type="OrthoDB" id="9767994at2"/>
<dbReference type="InterPro" id="IPR052516">
    <property type="entry name" value="N-heterocyclic_Hydroxylase"/>
</dbReference>
<dbReference type="Gene3D" id="3.30.365.10">
    <property type="entry name" value="Aldehyde oxidase/xanthine dehydrogenase, molybdopterin binding domain"/>
    <property type="match status" value="4"/>
</dbReference>
<dbReference type="RefSeq" id="WP_068382438.1">
    <property type="nucleotide sequence ID" value="NZ_LSNE01000020.1"/>
</dbReference>